<protein>
    <submittedName>
        <fullName evidence="1">Uncharacterized protein</fullName>
    </submittedName>
</protein>
<sequence>MALVAYEVRLLGPVVSVTGWNELETSVVVAGAASVGAVVVASAAADAELTDPGYPSAAAALRAHLSGDDFVGVVVGTVALVAGEFATVVAANAV</sequence>
<keyword evidence="2" id="KW-1185">Reference proteome</keyword>
<dbReference type="Proteomes" id="UP001596368">
    <property type="component" value="Unassembled WGS sequence"/>
</dbReference>
<evidence type="ECO:0000313" key="1">
    <source>
        <dbReference type="EMBL" id="MFC7136910.1"/>
    </source>
</evidence>
<dbReference type="RefSeq" id="WP_284014042.1">
    <property type="nucleotide sequence ID" value="NZ_CP126156.1"/>
</dbReference>
<gene>
    <name evidence="1" type="ORF">ACFQRB_11360</name>
</gene>
<reference evidence="1 2" key="1">
    <citation type="journal article" date="2019" name="Int. J. Syst. Evol. Microbiol.">
        <title>The Global Catalogue of Microorganisms (GCM) 10K type strain sequencing project: providing services to taxonomists for standard genome sequencing and annotation.</title>
        <authorList>
            <consortium name="The Broad Institute Genomics Platform"/>
            <consortium name="The Broad Institute Genome Sequencing Center for Infectious Disease"/>
            <person name="Wu L."/>
            <person name="Ma J."/>
        </authorList>
    </citation>
    <scope>NUCLEOTIDE SEQUENCE [LARGE SCALE GENOMIC DNA]</scope>
    <source>
        <strain evidence="1 2">DT92</strain>
    </source>
</reference>
<dbReference type="AlphaFoldDB" id="A0ABD5XTB7"/>
<dbReference type="EMBL" id="JBHSZG010000001">
    <property type="protein sequence ID" value="MFC7136910.1"/>
    <property type="molecule type" value="Genomic_DNA"/>
</dbReference>
<evidence type="ECO:0000313" key="2">
    <source>
        <dbReference type="Proteomes" id="UP001596368"/>
    </source>
</evidence>
<accession>A0ABD5XTB7</accession>
<proteinExistence type="predicted"/>
<organism evidence="1 2">
    <name type="scientific">Halobaculum litoreum</name>
    <dbReference type="NCBI Taxonomy" id="3031998"/>
    <lineage>
        <taxon>Archaea</taxon>
        <taxon>Methanobacteriati</taxon>
        <taxon>Methanobacteriota</taxon>
        <taxon>Stenosarchaea group</taxon>
        <taxon>Halobacteria</taxon>
        <taxon>Halobacteriales</taxon>
        <taxon>Haloferacaceae</taxon>
        <taxon>Halobaculum</taxon>
    </lineage>
</organism>
<name>A0ABD5XTB7_9EURY</name>
<comment type="caution">
    <text evidence="1">The sequence shown here is derived from an EMBL/GenBank/DDBJ whole genome shotgun (WGS) entry which is preliminary data.</text>
</comment>
<dbReference type="GeneID" id="81121249"/>